<dbReference type="PANTHER" id="PTHR37984:SF7">
    <property type="entry name" value="INTEGRASE CATALYTIC DOMAIN-CONTAINING PROTEIN"/>
    <property type="match status" value="1"/>
</dbReference>
<sequence>MCRGGSNWKQYGHGKVHALEEDLPVQTLFIGSVHVEVGQVQSTNDAWHTELKLECSKKPIKFKIDTGAEANVLPEKHYAKLHVKPCLRKTQTVLSAYGGLKLQPLGCISTKIHDTDVELYVVETDSEPILGLKSCQDLKLIARLESVMEEKLLTRDDVMKEYEDVFKGLGKFEGTYKIELDPSIKPVVHPPRKVPFSLQWKLKDTLDRMEAEGVITPVEEPTD</sequence>
<dbReference type="InterPro" id="IPR021109">
    <property type="entry name" value="Peptidase_aspartic_dom_sf"/>
</dbReference>
<accession>A0ABM1ENL6</accession>
<dbReference type="Gene3D" id="3.10.10.10">
    <property type="entry name" value="HIV Type 1 Reverse Transcriptase, subunit A, domain 1"/>
    <property type="match status" value="1"/>
</dbReference>
<name>A0ABM1ENL6_PRICU</name>
<gene>
    <name evidence="2" type="primary">LOC106814039</name>
</gene>
<organism evidence="1 2">
    <name type="scientific">Priapulus caudatus</name>
    <name type="common">Priapulid worm</name>
    <dbReference type="NCBI Taxonomy" id="37621"/>
    <lineage>
        <taxon>Eukaryota</taxon>
        <taxon>Metazoa</taxon>
        <taxon>Ecdysozoa</taxon>
        <taxon>Scalidophora</taxon>
        <taxon>Priapulida</taxon>
        <taxon>Priapulimorpha</taxon>
        <taxon>Priapulimorphida</taxon>
        <taxon>Priapulidae</taxon>
        <taxon>Priapulus</taxon>
    </lineage>
</organism>
<dbReference type="Gene3D" id="2.40.70.10">
    <property type="entry name" value="Acid Proteases"/>
    <property type="match status" value="1"/>
</dbReference>
<dbReference type="CDD" id="cd05481">
    <property type="entry name" value="retropepsin_like_LTR_1"/>
    <property type="match status" value="1"/>
</dbReference>
<keyword evidence="1" id="KW-1185">Reference proteome</keyword>
<evidence type="ECO:0000313" key="2">
    <source>
        <dbReference type="RefSeq" id="XP_014673787.1"/>
    </source>
</evidence>
<protein>
    <submittedName>
        <fullName evidence="2">Uncharacterized protein LOC106814039</fullName>
    </submittedName>
</protein>
<reference evidence="2" key="1">
    <citation type="submission" date="2025-08" db="UniProtKB">
        <authorList>
            <consortium name="RefSeq"/>
        </authorList>
    </citation>
    <scope>IDENTIFICATION</scope>
</reference>
<dbReference type="GeneID" id="106814039"/>
<dbReference type="PANTHER" id="PTHR37984">
    <property type="entry name" value="PROTEIN CBG26694"/>
    <property type="match status" value="1"/>
</dbReference>
<dbReference type="RefSeq" id="XP_014673787.1">
    <property type="nucleotide sequence ID" value="XM_014818301.1"/>
</dbReference>
<evidence type="ECO:0000313" key="1">
    <source>
        <dbReference type="Proteomes" id="UP000695022"/>
    </source>
</evidence>
<dbReference type="InterPro" id="IPR050951">
    <property type="entry name" value="Retrovirus_Pol_polyprotein"/>
</dbReference>
<dbReference type="SUPFAM" id="SSF50630">
    <property type="entry name" value="Acid proteases"/>
    <property type="match status" value="1"/>
</dbReference>
<proteinExistence type="predicted"/>
<dbReference type="Proteomes" id="UP000695022">
    <property type="component" value="Unplaced"/>
</dbReference>